<organism evidence="1 4">
    <name type="scientific">Bacteroides ovatus</name>
    <dbReference type="NCBI Taxonomy" id="28116"/>
    <lineage>
        <taxon>Bacteria</taxon>
        <taxon>Pseudomonadati</taxon>
        <taxon>Bacteroidota</taxon>
        <taxon>Bacteroidia</taxon>
        <taxon>Bacteroidales</taxon>
        <taxon>Bacteroidaceae</taxon>
        <taxon>Bacteroides</taxon>
    </lineage>
</organism>
<evidence type="ECO:0000313" key="3">
    <source>
        <dbReference type="Proteomes" id="UP000181870"/>
    </source>
</evidence>
<dbReference type="AlphaFoldDB" id="A0A1G6G5Y8"/>
<accession>A0A1G6G5Y8</accession>
<dbReference type="Pfam" id="PF12741">
    <property type="entry name" value="SusD-like"/>
    <property type="match status" value="1"/>
</dbReference>
<dbReference type="Gene3D" id="1.25.40.390">
    <property type="match status" value="1"/>
</dbReference>
<reference evidence="3 4" key="1">
    <citation type="submission" date="2016-10" db="EMBL/GenBank/DDBJ databases">
        <authorList>
            <person name="de Groot N.N."/>
        </authorList>
    </citation>
    <scope>NUCLEOTIDE SEQUENCE [LARGE SCALE GENOMIC DNA]</scope>
    <source>
        <strain evidence="1 4">NLAE-zl-C500</strain>
        <strain evidence="2 3">NLAE-zl-C57</strain>
    </source>
</reference>
<dbReference type="SUPFAM" id="SSF48452">
    <property type="entry name" value="TPR-like"/>
    <property type="match status" value="1"/>
</dbReference>
<dbReference type="Proteomes" id="UP000183670">
    <property type="component" value="Unassembled WGS sequence"/>
</dbReference>
<dbReference type="EMBL" id="FNDO01000034">
    <property type="protein sequence ID" value="SDI26498.1"/>
    <property type="molecule type" value="Genomic_DNA"/>
</dbReference>
<keyword evidence="1" id="KW-0449">Lipoprotein</keyword>
<dbReference type="Proteomes" id="UP000181870">
    <property type="component" value="Unassembled WGS sequence"/>
</dbReference>
<sequence length="414" mass="45751">MFTEFYPNFQTVKESTGGSGYIYAWASILRVGVMIRVADIYGPIPYSEMGKGEFQVAYDDVKTLYHNMISDLTRSIEVLSAFVQENAGKEVPVAEYDIIYNGDFSKWIKYANSLKLRMAVRIASNTADTEYAKQIMAEAIEGGVIESNGDNAFFPAMPYNPFEIASGWGDLAINATLSAYMTGYSDPRISKYMNTATSYRDYRGVRMGISDTSKAVEGSAARYSKPAFTADSPMPVFYAAETYFLKAEAALQGWIAGGDAAAKSYYEQGIQMSMSQYGVEIGDYLSSTVVPQGYTDRLNSKNNISFTSVPSVAWGDGTNKLQKIITQKWIANYPMGIEAWCDYRRTGYPELFTARDNLSSAGYIGDIDSKRMVRRLPYPTTEKSSNSANVEAAIATMLGGPDTGSTDLWWAKKN</sequence>
<dbReference type="InterPro" id="IPR024302">
    <property type="entry name" value="SusD-like"/>
</dbReference>
<proteinExistence type="predicted"/>
<evidence type="ECO:0000313" key="4">
    <source>
        <dbReference type="Proteomes" id="UP000183670"/>
    </source>
</evidence>
<evidence type="ECO:0000313" key="1">
    <source>
        <dbReference type="EMBL" id="SDB77361.1"/>
    </source>
</evidence>
<evidence type="ECO:0000313" key="2">
    <source>
        <dbReference type="EMBL" id="SDI26498.1"/>
    </source>
</evidence>
<protein>
    <submittedName>
        <fullName evidence="1">Susd and RagB outer membrane lipoprotein</fullName>
    </submittedName>
</protein>
<gene>
    <name evidence="1" type="ORF">SAMN05192581_10212</name>
    <name evidence="2" type="ORF">SAMN05192582_103435</name>
</gene>
<dbReference type="InterPro" id="IPR011990">
    <property type="entry name" value="TPR-like_helical_dom_sf"/>
</dbReference>
<dbReference type="EMBL" id="FMYE01000021">
    <property type="protein sequence ID" value="SDB77361.1"/>
    <property type="molecule type" value="Genomic_DNA"/>
</dbReference>
<name>A0A1G6G5Y8_BACOV</name>